<dbReference type="InterPro" id="IPR031304">
    <property type="entry name" value="SLT_2"/>
</dbReference>
<dbReference type="Gene3D" id="1.10.8.350">
    <property type="entry name" value="Bacterial muramidase"/>
    <property type="match status" value="1"/>
</dbReference>
<dbReference type="InterPro" id="IPR043426">
    <property type="entry name" value="MltB-like"/>
</dbReference>
<sequence precursor="true">MRLYPLITAIFLSGMTFPALSQSSSDMPVPMQEKTAADLNNQEANRDFRNFLASIRPQALASGVNPQTFDRIASDLTPNPRVIQLDRNQPESPTANAVIPPFAPYAASHVDAVRIANGRKKYQALQNNLAEIEKETGVPAGIMLSIYGHESGYGQFSGNFDLLRSLATLAYDGRRRDLFVQEYIAALKILDSGIDRSLLKGSWAGATGSPQFLPSVYLRVAVDGDHDGKKNIWSSEIDALASIGNYLKTAGWQPNVPWGIAVKVPDSLDRNLIQSVTPSQKCPRVYARLSRWQPVSEWRKLGLVFMGSHMPSENESMALIEPDGAGATAWLVSANYRAILDYNCSNFYALSVGLLADAITD</sequence>
<dbReference type="SUPFAM" id="SSF53955">
    <property type="entry name" value="Lysozyme-like"/>
    <property type="match status" value="1"/>
</dbReference>
<dbReference type="NCBIfam" id="TIGR02283">
    <property type="entry name" value="MltB_2"/>
    <property type="match status" value="1"/>
</dbReference>
<dbReference type="HOGENOM" id="CLU_035402_0_1_5"/>
<evidence type="ECO:0000313" key="3">
    <source>
        <dbReference type="EMBL" id="AEH62085.1"/>
    </source>
</evidence>
<keyword evidence="1" id="KW-0732">Signal</keyword>
<dbReference type="RefSeq" id="WP_011240922.1">
    <property type="nucleotide sequence ID" value="NC_017262.1"/>
</dbReference>
<gene>
    <name evidence="3" type="ordered locus">Zmob_0233</name>
</gene>
<evidence type="ECO:0000313" key="4">
    <source>
        <dbReference type="Proteomes" id="UP000001494"/>
    </source>
</evidence>
<feature type="domain" description="Transglycosylase SLT" evidence="2">
    <location>
        <begin position="48"/>
        <end position="357"/>
    </location>
</feature>
<protein>
    <submittedName>
        <fullName evidence="3">Lytic murein transglycosylase</fullName>
    </submittedName>
</protein>
<dbReference type="GO" id="GO:0009253">
    <property type="term" value="P:peptidoglycan catabolic process"/>
    <property type="evidence" value="ECO:0007669"/>
    <property type="project" value="TreeGrafter"/>
</dbReference>
<feature type="signal peptide" evidence="1">
    <location>
        <begin position="1"/>
        <end position="21"/>
    </location>
</feature>
<feature type="chain" id="PRO_5002609519" evidence="1">
    <location>
        <begin position="22"/>
        <end position="361"/>
    </location>
</feature>
<dbReference type="GO" id="GO:0008933">
    <property type="term" value="F:peptidoglycan lytic transglycosylase activity"/>
    <property type="evidence" value="ECO:0007669"/>
    <property type="project" value="TreeGrafter"/>
</dbReference>
<dbReference type="PANTHER" id="PTHR30163">
    <property type="entry name" value="MEMBRANE-BOUND LYTIC MUREIN TRANSGLYCOSYLASE B"/>
    <property type="match status" value="1"/>
</dbReference>
<evidence type="ECO:0000256" key="1">
    <source>
        <dbReference type="SAM" id="SignalP"/>
    </source>
</evidence>
<dbReference type="EMBL" id="CP002850">
    <property type="protein sequence ID" value="AEH62085.1"/>
    <property type="molecule type" value="Genomic_DNA"/>
</dbReference>
<dbReference type="InterPro" id="IPR023346">
    <property type="entry name" value="Lysozyme-like_dom_sf"/>
</dbReference>
<dbReference type="InterPro" id="IPR011970">
    <property type="entry name" value="MltB_2"/>
</dbReference>
<proteinExistence type="predicted"/>
<name>A0A0H3FWF1_ZYMMA</name>
<dbReference type="AlphaFoldDB" id="A0A0H3FWF1"/>
<dbReference type="PANTHER" id="PTHR30163:SF8">
    <property type="entry name" value="LYTIC MUREIN TRANSGLYCOSYLASE"/>
    <property type="match status" value="1"/>
</dbReference>
<dbReference type="KEGG" id="zmm:Zmob_0233"/>
<dbReference type="OrthoDB" id="9808544at2"/>
<dbReference type="eggNOG" id="COG2951">
    <property type="taxonomic scope" value="Bacteria"/>
</dbReference>
<organism evidence="3 4">
    <name type="scientific">Zymomonas mobilis subsp. mobilis (strain ATCC 10988 / DSM 424 / LMG 404 / NCIMB 8938 / NRRL B-806 / ZM1)</name>
    <dbReference type="NCBI Taxonomy" id="555217"/>
    <lineage>
        <taxon>Bacteria</taxon>
        <taxon>Pseudomonadati</taxon>
        <taxon>Pseudomonadota</taxon>
        <taxon>Alphaproteobacteria</taxon>
        <taxon>Sphingomonadales</taxon>
        <taxon>Zymomonadaceae</taxon>
        <taxon>Zymomonas</taxon>
    </lineage>
</organism>
<evidence type="ECO:0000259" key="2">
    <source>
        <dbReference type="Pfam" id="PF13406"/>
    </source>
</evidence>
<accession>A0A0H3FWF1</accession>
<dbReference type="Proteomes" id="UP000001494">
    <property type="component" value="Chromosome"/>
</dbReference>
<reference evidence="3 4" key="1">
    <citation type="journal article" date="2011" name="J. Bacteriol.">
        <title>Genome sequence of the ethanol-producing Zymomonas mobilis subsp. mobilis lectotype strain ATCC 10988.</title>
        <authorList>
            <person name="Pappas K.M."/>
            <person name="Kouvelis V.N."/>
            <person name="Saunders E."/>
            <person name="Brettin T.S."/>
            <person name="Bruce D."/>
            <person name="Detter C."/>
            <person name="Balakireva M."/>
            <person name="Han C.S."/>
            <person name="Savvakis G."/>
            <person name="Kyrpides N.C."/>
            <person name="Typas M.A."/>
        </authorList>
    </citation>
    <scope>NUCLEOTIDE SEQUENCE [LARGE SCALE GENOMIC DNA]</scope>
    <source>
        <strain evidence="4">ATCC 10988 / DSM 424 / CCUG 17860 / LMG 404 / NCIMB 8938 / NRRL B-806 / ZM1</strain>
    </source>
</reference>
<dbReference type="Gene3D" id="1.10.530.10">
    <property type="match status" value="1"/>
</dbReference>
<dbReference type="Pfam" id="PF13406">
    <property type="entry name" value="SLT_2"/>
    <property type="match status" value="1"/>
</dbReference>